<keyword evidence="1" id="KW-0472">Membrane</keyword>
<reference evidence="3" key="1">
    <citation type="journal article" date="2019" name="Int. J. Syst. Evol. Microbiol.">
        <title>The Global Catalogue of Microorganisms (GCM) 10K type strain sequencing project: providing services to taxonomists for standard genome sequencing and annotation.</title>
        <authorList>
            <consortium name="The Broad Institute Genomics Platform"/>
            <consortium name="The Broad Institute Genome Sequencing Center for Infectious Disease"/>
            <person name="Wu L."/>
            <person name="Ma J."/>
        </authorList>
    </citation>
    <scope>NUCLEOTIDE SEQUENCE [LARGE SCALE GENOMIC DNA]</scope>
    <source>
        <strain evidence="3">JCM 11496</strain>
    </source>
</reference>
<comment type="caution">
    <text evidence="2">The sequence shown here is derived from an EMBL/GenBank/DDBJ whole genome shotgun (WGS) entry which is preliminary data.</text>
</comment>
<feature type="transmembrane region" description="Helical" evidence="1">
    <location>
        <begin position="12"/>
        <end position="31"/>
    </location>
</feature>
<feature type="transmembrane region" description="Helical" evidence="1">
    <location>
        <begin position="51"/>
        <end position="70"/>
    </location>
</feature>
<dbReference type="PANTHER" id="PTHR36974">
    <property type="entry name" value="MEMBRANE PROTEIN-RELATED"/>
    <property type="match status" value="1"/>
</dbReference>
<feature type="transmembrane region" description="Helical" evidence="1">
    <location>
        <begin position="77"/>
        <end position="95"/>
    </location>
</feature>
<accession>A0ABW4Q7R4</accession>
<keyword evidence="1" id="KW-1133">Transmembrane helix</keyword>
<protein>
    <submittedName>
        <fullName evidence="2">DoxX family membrane protein</fullName>
    </submittedName>
</protein>
<name>A0ABW4Q7R4_9MICC</name>
<sequence length="144" mass="16012">MTVLPALSPFRTTARIVLGVFLLFAGTAHLFFAREEFAAQVPSWMPLDTDFVVVASGIVEVVLGAALIFLPRWRVHIGWIVAAFFVAVFPGNIAQYVDGVDAFGLDTDSARLTRLFFQPLLVAWALWSTGAWRDRRTLRGSTRQ</sequence>
<evidence type="ECO:0000313" key="3">
    <source>
        <dbReference type="Proteomes" id="UP001597307"/>
    </source>
</evidence>
<proteinExistence type="predicted"/>
<gene>
    <name evidence="2" type="ORF">ACFSFX_09090</name>
</gene>
<dbReference type="Proteomes" id="UP001597307">
    <property type="component" value="Unassembled WGS sequence"/>
</dbReference>
<keyword evidence="3" id="KW-1185">Reference proteome</keyword>
<evidence type="ECO:0000256" key="1">
    <source>
        <dbReference type="SAM" id="Phobius"/>
    </source>
</evidence>
<dbReference type="PANTHER" id="PTHR36974:SF1">
    <property type="entry name" value="DOXX FAMILY MEMBRANE PROTEIN"/>
    <property type="match status" value="1"/>
</dbReference>
<dbReference type="EMBL" id="JBHUGA010000030">
    <property type="protein sequence ID" value="MFD1846750.1"/>
    <property type="molecule type" value="Genomic_DNA"/>
</dbReference>
<dbReference type="RefSeq" id="WP_343878207.1">
    <property type="nucleotide sequence ID" value="NZ_BAAAIJ010000013.1"/>
</dbReference>
<evidence type="ECO:0000313" key="2">
    <source>
        <dbReference type="EMBL" id="MFD1846750.1"/>
    </source>
</evidence>
<keyword evidence="1" id="KW-0812">Transmembrane</keyword>
<feature type="transmembrane region" description="Helical" evidence="1">
    <location>
        <begin position="115"/>
        <end position="133"/>
    </location>
</feature>
<organism evidence="2 3">
    <name type="scientific">Arthrobacter flavus</name>
    <dbReference type="NCBI Taxonomy" id="95172"/>
    <lineage>
        <taxon>Bacteria</taxon>
        <taxon>Bacillati</taxon>
        <taxon>Actinomycetota</taxon>
        <taxon>Actinomycetes</taxon>
        <taxon>Micrococcales</taxon>
        <taxon>Micrococcaceae</taxon>
        <taxon>Arthrobacter</taxon>
    </lineage>
</organism>